<accession>A0ABS0XPI6</accession>
<dbReference type="RefSeq" id="WP_199036621.1">
    <property type="nucleotide sequence ID" value="NZ_JAELXS010000003.1"/>
</dbReference>
<reference evidence="2" key="1">
    <citation type="submission" date="2020-12" db="EMBL/GenBank/DDBJ databases">
        <title>Hymenobacter sp.</title>
        <authorList>
            <person name="Kim M.K."/>
        </authorList>
    </citation>
    <scope>NUCLEOTIDE SEQUENCE [LARGE SCALE GENOMIC DNA]</scope>
    <source>
        <strain evidence="2">BT553</strain>
    </source>
</reference>
<dbReference type="Proteomes" id="UP000640426">
    <property type="component" value="Unassembled WGS sequence"/>
</dbReference>
<evidence type="ECO:0000313" key="2">
    <source>
        <dbReference type="Proteomes" id="UP000640426"/>
    </source>
</evidence>
<proteinExistence type="predicted"/>
<sequence>MAENELTKFIDGRKQIFDRIGARLAAAGKTSSFKLRLRVRFGSKLNTDEKSLKLTFKGRRVWLHPRQREQSLGTDAWVVFSATRFPTLEAATQFGQELQRSLSIICALRGLPVDVGGDNRPTGQFCNEIKEAVLRDTGVWLRDDVHGLDVYPATVTSRIITVEGNLTIKFVIEPYIDAMNQSAKQINRLSEAGFLSCELLNAAMMSNHPVAAATLSLAAVELLAVNEKRSSKQKEWIKKIRDSLETDATIIEADKVVLRKAVAGMFNIGISDRVKKMLARLGMEDRADDWDRIYKLRSALFHGVRRLTQSEIISLGSEAPTLSRQIMRRYLEDQVGELPQ</sequence>
<evidence type="ECO:0000313" key="1">
    <source>
        <dbReference type="EMBL" id="MBJ6121638.1"/>
    </source>
</evidence>
<name>A0ABS0XPI6_9SPHN</name>
<organism evidence="1 2">
    <name type="scientific">Sphingomonas mollis</name>
    <dbReference type="NCBI Taxonomy" id="2795726"/>
    <lineage>
        <taxon>Bacteria</taxon>
        <taxon>Pseudomonadati</taxon>
        <taxon>Pseudomonadota</taxon>
        <taxon>Alphaproteobacteria</taxon>
        <taxon>Sphingomonadales</taxon>
        <taxon>Sphingomonadaceae</taxon>
        <taxon>Sphingomonas</taxon>
    </lineage>
</organism>
<keyword evidence="2" id="KW-1185">Reference proteome</keyword>
<protein>
    <recommendedName>
        <fullName evidence="3">Apea-like HEPN domain-containing protein</fullName>
    </recommendedName>
</protein>
<comment type="caution">
    <text evidence="1">The sequence shown here is derived from an EMBL/GenBank/DDBJ whole genome shotgun (WGS) entry which is preliminary data.</text>
</comment>
<evidence type="ECO:0008006" key="3">
    <source>
        <dbReference type="Google" id="ProtNLM"/>
    </source>
</evidence>
<dbReference type="EMBL" id="JAELXS010000003">
    <property type="protein sequence ID" value="MBJ6121638.1"/>
    <property type="molecule type" value="Genomic_DNA"/>
</dbReference>
<gene>
    <name evidence="1" type="ORF">JAO74_07525</name>
</gene>